<organism evidence="2 3">
    <name type="scientific">Lentinus brumalis</name>
    <dbReference type="NCBI Taxonomy" id="2498619"/>
    <lineage>
        <taxon>Eukaryota</taxon>
        <taxon>Fungi</taxon>
        <taxon>Dikarya</taxon>
        <taxon>Basidiomycota</taxon>
        <taxon>Agaricomycotina</taxon>
        <taxon>Agaricomycetes</taxon>
        <taxon>Polyporales</taxon>
        <taxon>Polyporaceae</taxon>
        <taxon>Lentinus</taxon>
    </lineage>
</organism>
<sequence>MSHTALASAHAHGPAQPVDGPDMWHTKATMLEALTIYQIAGIHTGTLRKIARFMPSLRELYMKGCNPDHVQEFLINVPPQAPLQHLSLPRLPYNLHEIPCWSGVRTLELLMGGDEPDATATDPFPSLTHLKLHGSHWNEIDLSLQLLRMSRSPQLVALSVALASCVPLYASNQRGFLGLSIRFPHLKYLEVDESGYKIDRDAPVLCLEPRDFYVASWQAYFPNLQTLVWTPPDDTLIAGRGPREEFYGGVFAGFSWRLFDGWESLKCFRGAAQLGLKGSDGAHQPRIPLDICTLIFEELFDQYELDYDAKARLTLAGATRLCKELQAEAERYLYRVVGLKAQWNWKFEMFQEAVRICPARRAGAIRNLSLVFWTGLRFGCSEHIPKSYAVAKELGEFLNEEFEYEGSGGEKTVIELHALTIPLELAIQLHYETEDPDSPEVSAKPIRAFSKLKSLTMNIGGSWKPWKLDHLSLYHATLTHLRLDVIANPIPVCTIPSPVRKHLVSLIIRLYGYYRLPRFWPPGDLLKVDGGATKLVTIHDMPKLEYLELDESTYVPDVHSMASSQDSCMDFTWPIRCSKLKVLVWRASPVHNDSARDAFRSGYEDRAEAFRRNHDKYIDGTFEHFPKLERLERTKFPHELEDPSPYRIFKWEQPGGRILDLQASYEAPRGQTTHRQGNYIEALGRDTCSSWRDTQASATLGRRSNAPRDSCPGYIAPLQEEIESAAAMNTIPTPPPQQQQHDLTFPREVWLEIFLELGLQEEEENRKDDCHETLRSATGICKDLQGVAEVACFEFIMAHIHKEDRLASFVNSRAAEHVRRLSIKWDLLPKLHSTASLAAPHDSRVGIISVPPHLRTLCIVYDSPISQDKLKDAQHALFQACCDYGKTLQTLDLVGVPMGAEKLSTAVHGMNLVSLSISLGNIPTGHPRSATHYWPTEILRFEKGCLPQLRHLTFDERHRDYDTGDQGPEPEAQMLDNWKEAFPVLQTFVWWAAPWQITRVGEFNVAQRDAFLRKLSAFEDILRHELHELREFQRPHFELIDEYQQPVPATFPPYTCKWTR</sequence>
<dbReference type="InterPro" id="IPR032675">
    <property type="entry name" value="LRR_dom_sf"/>
</dbReference>
<feature type="region of interest" description="Disordered" evidence="1">
    <location>
        <begin position="1"/>
        <end position="21"/>
    </location>
</feature>
<dbReference type="AlphaFoldDB" id="A0A371CMI7"/>
<keyword evidence="3" id="KW-1185">Reference proteome</keyword>
<evidence type="ECO:0000313" key="3">
    <source>
        <dbReference type="Proteomes" id="UP000256964"/>
    </source>
</evidence>
<dbReference type="Gene3D" id="3.80.10.10">
    <property type="entry name" value="Ribonuclease Inhibitor"/>
    <property type="match status" value="1"/>
</dbReference>
<gene>
    <name evidence="2" type="ORF">OH76DRAFT_1423095</name>
</gene>
<evidence type="ECO:0000313" key="2">
    <source>
        <dbReference type="EMBL" id="RDX41498.1"/>
    </source>
</evidence>
<dbReference type="Proteomes" id="UP000256964">
    <property type="component" value="Unassembled WGS sequence"/>
</dbReference>
<dbReference type="EMBL" id="KZ857510">
    <property type="protein sequence ID" value="RDX41498.1"/>
    <property type="molecule type" value="Genomic_DNA"/>
</dbReference>
<evidence type="ECO:0000256" key="1">
    <source>
        <dbReference type="SAM" id="MobiDB-lite"/>
    </source>
</evidence>
<accession>A0A371CMI7</accession>
<proteinExistence type="predicted"/>
<reference evidence="2 3" key="1">
    <citation type="journal article" date="2018" name="Biotechnol. Biofuels">
        <title>Integrative visual omics of the white-rot fungus Polyporus brumalis exposes the biotechnological potential of its oxidative enzymes for delignifying raw plant biomass.</title>
        <authorList>
            <person name="Miyauchi S."/>
            <person name="Rancon A."/>
            <person name="Drula E."/>
            <person name="Hage H."/>
            <person name="Chaduli D."/>
            <person name="Favel A."/>
            <person name="Grisel S."/>
            <person name="Henrissat B."/>
            <person name="Herpoel-Gimbert I."/>
            <person name="Ruiz-Duenas F.J."/>
            <person name="Chevret D."/>
            <person name="Hainaut M."/>
            <person name="Lin J."/>
            <person name="Wang M."/>
            <person name="Pangilinan J."/>
            <person name="Lipzen A."/>
            <person name="Lesage-Meessen L."/>
            <person name="Navarro D."/>
            <person name="Riley R."/>
            <person name="Grigoriev I.V."/>
            <person name="Zhou S."/>
            <person name="Raouche S."/>
            <person name="Rosso M.N."/>
        </authorList>
    </citation>
    <scope>NUCLEOTIDE SEQUENCE [LARGE SCALE GENOMIC DNA]</scope>
    <source>
        <strain evidence="2 3">BRFM 1820</strain>
    </source>
</reference>
<protein>
    <recommendedName>
        <fullName evidence="4">F-box domain-containing protein</fullName>
    </recommendedName>
</protein>
<dbReference type="OrthoDB" id="2747189at2759"/>
<evidence type="ECO:0008006" key="4">
    <source>
        <dbReference type="Google" id="ProtNLM"/>
    </source>
</evidence>
<name>A0A371CMI7_9APHY</name>